<dbReference type="CDD" id="cd03013">
    <property type="entry name" value="PRX5_like"/>
    <property type="match status" value="1"/>
</dbReference>
<dbReference type="Proteomes" id="UP000265750">
    <property type="component" value="Unassembled WGS sequence"/>
</dbReference>
<comment type="similarity">
    <text evidence="6">Belongs to the peroxiredoxin family. Prx5 subfamily.</text>
</comment>
<dbReference type="Gene3D" id="3.40.30.10">
    <property type="entry name" value="Glutaredoxin"/>
    <property type="match status" value="1"/>
</dbReference>
<dbReference type="GO" id="GO:0045454">
    <property type="term" value="P:cell redox homeostasis"/>
    <property type="evidence" value="ECO:0007669"/>
    <property type="project" value="TreeGrafter"/>
</dbReference>
<keyword evidence="2 6" id="KW-0049">Antioxidant</keyword>
<evidence type="ECO:0000259" key="8">
    <source>
        <dbReference type="PROSITE" id="PS51352"/>
    </source>
</evidence>
<evidence type="ECO:0000256" key="3">
    <source>
        <dbReference type="ARBA" id="ARBA00023002"/>
    </source>
</evidence>
<dbReference type="GO" id="GO:0042744">
    <property type="term" value="P:hydrogen peroxide catabolic process"/>
    <property type="evidence" value="ECO:0007669"/>
    <property type="project" value="TreeGrafter"/>
</dbReference>
<evidence type="ECO:0000256" key="7">
    <source>
        <dbReference type="SAM" id="MobiDB-lite"/>
    </source>
</evidence>
<dbReference type="RefSeq" id="WP_119538059.1">
    <property type="nucleotide sequence ID" value="NZ_QYRN01000001.1"/>
</dbReference>
<dbReference type="GO" id="GO:0008379">
    <property type="term" value="F:thioredoxin peroxidase activity"/>
    <property type="evidence" value="ECO:0007669"/>
    <property type="project" value="InterPro"/>
</dbReference>
<feature type="region of interest" description="Disordered" evidence="7">
    <location>
        <begin position="1"/>
        <end position="27"/>
    </location>
</feature>
<organism evidence="9 10">
    <name type="scientific">Aureimonas flava</name>
    <dbReference type="NCBI Taxonomy" id="2320271"/>
    <lineage>
        <taxon>Bacteria</taxon>
        <taxon>Pseudomonadati</taxon>
        <taxon>Pseudomonadota</taxon>
        <taxon>Alphaproteobacteria</taxon>
        <taxon>Hyphomicrobiales</taxon>
        <taxon>Aurantimonadaceae</taxon>
        <taxon>Aureimonas</taxon>
    </lineage>
</organism>
<dbReference type="GO" id="GO:0034599">
    <property type="term" value="P:cellular response to oxidative stress"/>
    <property type="evidence" value="ECO:0007669"/>
    <property type="project" value="InterPro"/>
</dbReference>
<dbReference type="InterPro" id="IPR013740">
    <property type="entry name" value="Redoxin"/>
</dbReference>
<evidence type="ECO:0000256" key="4">
    <source>
        <dbReference type="ARBA" id="ARBA00023284"/>
    </source>
</evidence>
<keyword evidence="3 6" id="KW-0560">Oxidoreductase</keyword>
<comment type="catalytic activity">
    <reaction evidence="6">
        <text>a hydroperoxide + 2 glutathione = an alcohol + glutathione disulfide + H2O</text>
        <dbReference type="Rhea" id="RHEA:62632"/>
        <dbReference type="ChEBI" id="CHEBI:15377"/>
        <dbReference type="ChEBI" id="CHEBI:30879"/>
        <dbReference type="ChEBI" id="CHEBI:35924"/>
        <dbReference type="ChEBI" id="CHEBI:57925"/>
        <dbReference type="ChEBI" id="CHEBI:58297"/>
        <dbReference type="EC" id="1.11.1.27"/>
    </reaction>
</comment>
<dbReference type="EC" id="1.11.1.27" evidence="6"/>
<dbReference type="AlphaFoldDB" id="A0A3A1WS42"/>
<dbReference type="InterPro" id="IPR036249">
    <property type="entry name" value="Thioredoxin-like_sf"/>
</dbReference>
<evidence type="ECO:0000256" key="2">
    <source>
        <dbReference type="ARBA" id="ARBA00022862"/>
    </source>
</evidence>
<dbReference type="PANTHER" id="PTHR10430">
    <property type="entry name" value="PEROXIREDOXIN"/>
    <property type="match status" value="1"/>
</dbReference>
<evidence type="ECO:0000256" key="5">
    <source>
        <dbReference type="PIRSR" id="PIRSR637944-1"/>
    </source>
</evidence>
<comment type="caution">
    <text evidence="9">The sequence shown here is derived from an EMBL/GenBank/DDBJ whole genome shotgun (WGS) entry which is preliminary data.</text>
</comment>
<protein>
    <recommendedName>
        <fullName evidence="6">Glutathione-dependent peroxiredoxin</fullName>
        <ecNumber evidence="6">1.11.1.27</ecNumber>
    </recommendedName>
</protein>
<dbReference type="PANTHER" id="PTHR10430:SF16">
    <property type="entry name" value="PEROXIREDOXIN-5, MITOCHONDRIAL"/>
    <property type="match status" value="1"/>
</dbReference>
<gene>
    <name evidence="9" type="ORF">D3218_01140</name>
</gene>
<keyword evidence="1 6" id="KW-0575">Peroxidase</keyword>
<dbReference type="OrthoDB" id="9800621at2"/>
<keyword evidence="4 6" id="KW-0676">Redox-active center</keyword>
<proteinExistence type="inferred from homology"/>
<dbReference type="PROSITE" id="PS51352">
    <property type="entry name" value="THIOREDOXIN_2"/>
    <property type="match status" value="1"/>
</dbReference>
<dbReference type="GO" id="GO:0005737">
    <property type="term" value="C:cytoplasm"/>
    <property type="evidence" value="ECO:0007669"/>
    <property type="project" value="TreeGrafter"/>
</dbReference>
<keyword evidence="10" id="KW-1185">Reference proteome</keyword>
<dbReference type="Pfam" id="PF08534">
    <property type="entry name" value="Redoxin"/>
    <property type="match status" value="1"/>
</dbReference>
<dbReference type="EMBL" id="QYRN01000001">
    <property type="protein sequence ID" value="RIY03401.1"/>
    <property type="molecule type" value="Genomic_DNA"/>
</dbReference>
<evidence type="ECO:0000313" key="9">
    <source>
        <dbReference type="EMBL" id="RIY03401.1"/>
    </source>
</evidence>
<feature type="domain" description="Thioredoxin" evidence="8">
    <location>
        <begin position="3"/>
        <end position="161"/>
    </location>
</feature>
<dbReference type="FunFam" id="3.40.30.10:FF:000020">
    <property type="entry name" value="Peroxiredoxin"/>
    <property type="match status" value="1"/>
</dbReference>
<reference evidence="10" key="1">
    <citation type="submission" date="2018-09" db="EMBL/GenBank/DDBJ databases">
        <authorList>
            <person name="Tuo L."/>
        </authorList>
    </citation>
    <scope>NUCLEOTIDE SEQUENCE [LARGE SCALE GENOMIC DNA]</scope>
    <source>
        <strain evidence="10">M2BS4Y-1</strain>
    </source>
</reference>
<evidence type="ECO:0000256" key="1">
    <source>
        <dbReference type="ARBA" id="ARBA00022559"/>
    </source>
</evidence>
<dbReference type="InterPro" id="IPR037944">
    <property type="entry name" value="PRX5-like"/>
</dbReference>
<sequence>MTISIGERLPDASFRVPGEDGPTTATTGDVFSGKRVVLFAVPGAFTPTCTMNHLPGFLENNEALRAKGVDTIAVVAVNDVHVMKAWKKATEAGDRILFLSDGNGEFAKAVGLDADLSAGGLGLRSKRYSMLVEDGVVRQLNVEAAPGQADASSAEALLAQL</sequence>
<feature type="active site" description="Cysteine sulfenic acid (-SOH) intermediate" evidence="5">
    <location>
        <position position="49"/>
    </location>
</feature>
<evidence type="ECO:0000313" key="10">
    <source>
        <dbReference type="Proteomes" id="UP000265750"/>
    </source>
</evidence>
<accession>A0A3A1WS42</accession>
<dbReference type="InterPro" id="IPR013766">
    <property type="entry name" value="Thioredoxin_domain"/>
</dbReference>
<comment type="function">
    <text evidence="6">Thiol-specific peroxidase that catalyzes the reduction of hydrogen peroxide and organic hydroperoxides to water and alcohols, respectively. Plays a role in cell protection against oxidative stress by detoxifying peroxides.</text>
</comment>
<name>A0A3A1WS42_9HYPH</name>
<evidence type="ECO:0000256" key="6">
    <source>
        <dbReference type="RuleBase" id="RU366011"/>
    </source>
</evidence>
<dbReference type="SUPFAM" id="SSF52833">
    <property type="entry name" value="Thioredoxin-like"/>
    <property type="match status" value="1"/>
</dbReference>